<dbReference type="Proteomes" id="UP000443090">
    <property type="component" value="Unassembled WGS sequence"/>
</dbReference>
<reference evidence="1 2" key="1">
    <citation type="submission" date="2018-05" db="EMBL/GenBank/DDBJ databases">
        <title>Genome sequencing and assembly of the regulated plant pathogen Lachnellula willkommii and related sister species for the development of diagnostic species identification markers.</title>
        <authorList>
            <person name="Giroux E."/>
            <person name="Bilodeau G."/>
        </authorList>
    </citation>
    <scope>NUCLEOTIDE SEQUENCE [LARGE SCALE GENOMIC DNA]</scope>
    <source>
        <strain evidence="1 2">CBS 160.35</strain>
    </source>
</reference>
<comment type="caution">
    <text evidence="1">The sequence shown here is derived from an EMBL/GenBank/DDBJ whole genome shotgun (WGS) entry which is preliminary data.</text>
</comment>
<evidence type="ECO:0000313" key="2">
    <source>
        <dbReference type="Proteomes" id="UP000443090"/>
    </source>
</evidence>
<gene>
    <name evidence="1" type="ORF">LOCC1_G008899</name>
</gene>
<sequence length="270" mass="30501">FKMPFSYWPGGIPSYIKLDNIPIPGDEIAGLTNSWRLFVKENWTPKPPSSPPNPSYEATQRRALVSQWAQAPQSFRSAFHTRASAPLSHPLWDRHAVRQYMPKDDHSTAGWYTCIAPLSTPQNRLLWSKLRILSYDFYYSNDGVCGVSVTEASPYTATSAGVEPKDFMKTTVLENADFSAMAMTVHGTVVYERITEWVFADQRALEDGMLLVVQLETNGDVVLKMRSWVLDLMEMYNMYFGLGKGVVEKRINAGFDGVDADVEEGEFGYR</sequence>
<evidence type="ECO:0000313" key="1">
    <source>
        <dbReference type="EMBL" id="TVY31252.1"/>
    </source>
</evidence>
<organism evidence="1 2">
    <name type="scientific">Lachnellula occidentalis</name>
    <dbReference type="NCBI Taxonomy" id="215460"/>
    <lineage>
        <taxon>Eukaryota</taxon>
        <taxon>Fungi</taxon>
        <taxon>Dikarya</taxon>
        <taxon>Ascomycota</taxon>
        <taxon>Pezizomycotina</taxon>
        <taxon>Leotiomycetes</taxon>
        <taxon>Helotiales</taxon>
        <taxon>Lachnaceae</taxon>
        <taxon>Lachnellula</taxon>
    </lineage>
</organism>
<proteinExistence type="predicted"/>
<dbReference type="EMBL" id="QGMI01002782">
    <property type="protein sequence ID" value="TVY31252.1"/>
    <property type="molecule type" value="Genomic_DNA"/>
</dbReference>
<protein>
    <submittedName>
        <fullName evidence="1">Uncharacterized protein</fullName>
    </submittedName>
</protein>
<dbReference type="OrthoDB" id="5396831at2759"/>
<feature type="non-terminal residue" evidence="1">
    <location>
        <position position="1"/>
    </location>
</feature>
<dbReference type="AlphaFoldDB" id="A0A8H8R9T6"/>
<name>A0A8H8R9T6_9HELO</name>
<keyword evidence="2" id="KW-1185">Reference proteome</keyword>
<accession>A0A8H8R9T6</accession>